<keyword evidence="1" id="KW-0472">Membrane</keyword>
<evidence type="ECO:0000313" key="3">
    <source>
        <dbReference type="EMBL" id="KAK9762263.1"/>
    </source>
</evidence>
<feature type="chain" id="PRO_5045165023" description="Glycosyltransferase family 2 protein" evidence="2">
    <location>
        <begin position="20"/>
        <end position="486"/>
    </location>
</feature>
<keyword evidence="1" id="KW-1133">Transmembrane helix</keyword>
<feature type="transmembrane region" description="Helical" evidence="1">
    <location>
        <begin position="376"/>
        <end position="396"/>
    </location>
</feature>
<dbReference type="Proteomes" id="UP001479436">
    <property type="component" value="Unassembled WGS sequence"/>
</dbReference>
<accession>A0ABR2WL50</accession>
<evidence type="ECO:0000313" key="4">
    <source>
        <dbReference type="Proteomes" id="UP001479436"/>
    </source>
</evidence>
<dbReference type="Gene3D" id="3.90.550.10">
    <property type="entry name" value="Spore Coat Polysaccharide Biosynthesis Protein SpsA, Chain A"/>
    <property type="match status" value="1"/>
</dbReference>
<feature type="transmembrane region" description="Helical" evidence="1">
    <location>
        <begin position="422"/>
        <end position="442"/>
    </location>
</feature>
<gene>
    <name evidence="3" type="ORF">K7432_012173</name>
</gene>
<keyword evidence="1" id="KW-0812">Transmembrane</keyword>
<dbReference type="InterPro" id="IPR029044">
    <property type="entry name" value="Nucleotide-diphossugar_trans"/>
</dbReference>
<dbReference type="EMBL" id="JASJQH010001025">
    <property type="protein sequence ID" value="KAK9762263.1"/>
    <property type="molecule type" value="Genomic_DNA"/>
</dbReference>
<sequence length="486" mass="55631">MSFGLVLNLAFGLFSRWKPLPEPETEPASQRHLFLIVAHNSSDKLKDTIAALFNHVAPHQVFVADNGSTVEEREATDKICFQLSNEYYISRGLEPLTQINVSHIRYGNKTLAQYHAVHNLHSRFHSGMSEIDIVTVLDDDVLVPINWPSKSIEEQFEDPSKIVLGYPLAAENSSATLMATLQDCEYLSGNVGRYVQSILGSQLFAAGAISTWRLNQLKEVLSRHCTIFNGEDLEMGYLVHKLSGRQGAKLGVECPTRIGYVRDCVVPTIVPYCAMHWYDILPNPLKRRLKPTPCSCEEHSFLNQRLRSWDPAGHMFLFKWIKVLFSPGGGSYSPKWFVRVICMWKLVSALRELSQIVGIFVSFCKIRAIQPFTSLMVFYADSIIISWAVILFYSYFQSQSCGRLGLSWRPDIIVWYPIFYEIPYSLVIRTITCLYTLFYYILVERFPDDIRTQLETDSEKSLEILTSQFKESPAYGEHESQEYLNH</sequence>
<name>A0ABR2WL50_9FUNG</name>
<reference evidence="3 4" key="1">
    <citation type="submission" date="2023-04" db="EMBL/GenBank/DDBJ databases">
        <title>Genome of Basidiobolus ranarum AG-B5.</title>
        <authorList>
            <person name="Stajich J.E."/>
            <person name="Carter-House D."/>
            <person name="Gryganskyi A."/>
        </authorList>
    </citation>
    <scope>NUCLEOTIDE SEQUENCE [LARGE SCALE GENOMIC DNA]</scope>
    <source>
        <strain evidence="3 4">AG-B5</strain>
    </source>
</reference>
<protein>
    <recommendedName>
        <fullName evidence="5">Glycosyltransferase family 2 protein</fullName>
    </recommendedName>
</protein>
<comment type="caution">
    <text evidence="3">The sequence shown here is derived from an EMBL/GenBank/DDBJ whole genome shotgun (WGS) entry which is preliminary data.</text>
</comment>
<evidence type="ECO:0000256" key="1">
    <source>
        <dbReference type="SAM" id="Phobius"/>
    </source>
</evidence>
<dbReference type="SUPFAM" id="SSF53448">
    <property type="entry name" value="Nucleotide-diphospho-sugar transferases"/>
    <property type="match status" value="1"/>
</dbReference>
<feature type="signal peptide" evidence="2">
    <location>
        <begin position="1"/>
        <end position="19"/>
    </location>
</feature>
<organism evidence="3 4">
    <name type="scientific">Basidiobolus ranarum</name>
    <dbReference type="NCBI Taxonomy" id="34480"/>
    <lineage>
        <taxon>Eukaryota</taxon>
        <taxon>Fungi</taxon>
        <taxon>Fungi incertae sedis</taxon>
        <taxon>Zoopagomycota</taxon>
        <taxon>Entomophthoromycotina</taxon>
        <taxon>Basidiobolomycetes</taxon>
        <taxon>Basidiobolales</taxon>
        <taxon>Basidiobolaceae</taxon>
        <taxon>Basidiobolus</taxon>
    </lineage>
</organism>
<keyword evidence="2" id="KW-0732">Signal</keyword>
<evidence type="ECO:0008006" key="5">
    <source>
        <dbReference type="Google" id="ProtNLM"/>
    </source>
</evidence>
<proteinExistence type="predicted"/>
<evidence type="ECO:0000256" key="2">
    <source>
        <dbReference type="SAM" id="SignalP"/>
    </source>
</evidence>
<keyword evidence="4" id="KW-1185">Reference proteome</keyword>